<dbReference type="EMBL" id="LT838272">
    <property type="protein sequence ID" value="SMB91396.1"/>
    <property type="molecule type" value="Genomic_DNA"/>
</dbReference>
<sequence length="347" mass="37085">MNWGAIALAFLVSLSLTPVVKWLAPRLGALDQPDARKIHTGVIPRLGGLAIFAGFIAGYLVGGEGEASFRGMLWGAALILLVGLADDIWALNPRWKLAGQVAAALIVMVMGVRVEFLTNPFNGLLFLGPLAIPVTLLWLVGVTNALNLVDGLDGLAGGTALIAAVTMSIIAWLQKEVAVSFLALILAASILGFLPYNFHPASIFMGDSGSMFLGFTLASLAVLGLTKTATVISLFVPVVILGLPILDTFLAIIRRLLNHRPIFQPDKGHLHHCLIAQGFSQRQAVFVIYLVNLILGASAILLTRLTTDQGMVILIFLTFLALWGGNKLGVTGYRFKPSKTRRNAFPS</sequence>
<keyword evidence="2" id="KW-1003">Cell membrane</keyword>
<proteinExistence type="predicted"/>
<keyword evidence="7" id="KW-0460">Magnesium</keyword>
<feature type="transmembrane region" description="Helical" evidence="8">
    <location>
        <begin position="284"/>
        <end position="305"/>
    </location>
</feature>
<dbReference type="AlphaFoldDB" id="A0A1W1VDJ8"/>
<feature type="transmembrane region" description="Helical" evidence="8">
    <location>
        <begin position="210"/>
        <end position="226"/>
    </location>
</feature>
<feature type="transmembrane region" description="Helical" evidence="8">
    <location>
        <begin position="97"/>
        <end position="117"/>
    </location>
</feature>
<organism evidence="9 10">
    <name type="scientific">Thermanaeromonas toyohensis ToBE</name>
    <dbReference type="NCBI Taxonomy" id="698762"/>
    <lineage>
        <taxon>Bacteria</taxon>
        <taxon>Bacillati</taxon>
        <taxon>Bacillota</taxon>
        <taxon>Clostridia</taxon>
        <taxon>Neomoorellales</taxon>
        <taxon>Neomoorellaceae</taxon>
        <taxon>Thermanaeromonas</taxon>
    </lineage>
</organism>
<keyword evidence="4 8" id="KW-0812">Transmembrane</keyword>
<evidence type="ECO:0000256" key="8">
    <source>
        <dbReference type="SAM" id="Phobius"/>
    </source>
</evidence>
<dbReference type="Pfam" id="PF00953">
    <property type="entry name" value="Glycos_transf_4"/>
    <property type="match status" value="1"/>
</dbReference>
<dbReference type="OrthoDB" id="9805475at2"/>
<dbReference type="InterPro" id="IPR000715">
    <property type="entry name" value="Glycosyl_transferase_4"/>
</dbReference>
<dbReference type="GO" id="GO:0046872">
    <property type="term" value="F:metal ion binding"/>
    <property type="evidence" value="ECO:0007669"/>
    <property type="project" value="UniProtKB-KW"/>
</dbReference>
<feature type="transmembrane region" description="Helical" evidence="8">
    <location>
        <begin position="154"/>
        <end position="173"/>
    </location>
</feature>
<feature type="transmembrane region" description="Helical" evidence="8">
    <location>
        <begin position="6"/>
        <end position="23"/>
    </location>
</feature>
<evidence type="ECO:0000313" key="10">
    <source>
        <dbReference type="Proteomes" id="UP000192569"/>
    </source>
</evidence>
<evidence type="ECO:0000256" key="4">
    <source>
        <dbReference type="ARBA" id="ARBA00022692"/>
    </source>
</evidence>
<evidence type="ECO:0000256" key="1">
    <source>
        <dbReference type="ARBA" id="ARBA00004651"/>
    </source>
</evidence>
<keyword evidence="10" id="KW-1185">Reference proteome</keyword>
<reference evidence="9 10" key="1">
    <citation type="submission" date="2017-04" db="EMBL/GenBank/DDBJ databases">
        <authorList>
            <person name="Afonso C.L."/>
            <person name="Miller P.J."/>
            <person name="Scott M.A."/>
            <person name="Spackman E."/>
            <person name="Goraichik I."/>
            <person name="Dimitrov K.M."/>
            <person name="Suarez D.L."/>
            <person name="Swayne D.E."/>
        </authorList>
    </citation>
    <scope>NUCLEOTIDE SEQUENCE [LARGE SCALE GENOMIC DNA]</scope>
    <source>
        <strain evidence="9 10">ToBE</strain>
    </source>
</reference>
<comment type="subcellular location">
    <subcellularLocation>
        <location evidence="1">Cell membrane</location>
        <topology evidence="1">Multi-pass membrane protein</topology>
    </subcellularLocation>
</comment>
<evidence type="ECO:0000256" key="2">
    <source>
        <dbReference type="ARBA" id="ARBA00022475"/>
    </source>
</evidence>
<feature type="transmembrane region" description="Helical" evidence="8">
    <location>
        <begin position="43"/>
        <end position="61"/>
    </location>
</feature>
<feature type="transmembrane region" description="Helical" evidence="8">
    <location>
        <begin position="67"/>
        <end position="85"/>
    </location>
</feature>
<feature type="transmembrane region" description="Helical" evidence="8">
    <location>
        <begin position="123"/>
        <end position="142"/>
    </location>
</feature>
<dbReference type="GO" id="GO:0071555">
    <property type="term" value="P:cell wall organization"/>
    <property type="evidence" value="ECO:0007669"/>
    <property type="project" value="TreeGrafter"/>
</dbReference>
<gene>
    <name evidence="9" type="ORF">SAMN00808754_0436</name>
</gene>
<dbReference type="STRING" id="698762.SAMN00808754_0436"/>
<keyword evidence="3 9" id="KW-0808">Transferase</keyword>
<feature type="transmembrane region" description="Helical" evidence="8">
    <location>
        <begin position="179"/>
        <end position="198"/>
    </location>
</feature>
<dbReference type="Proteomes" id="UP000192569">
    <property type="component" value="Chromosome I"/>
</dbReference>
<dbReference type="GO" id="GO:0016780">
    <property type="term" value="F:phosphotransferase activity, for other substituted phosphate groups"/>
    <property type="evidence" value="ECO:0007669"/>
    <property type="project" value="InterPro"/>
</dbReference>
<feature type="transmembrane region" description="Helical" evidence="8">
    <location>
        <begin position="232"/>
        <end position="253"/>
    </location>
</feature>
<dbReference type="PANTHER" id="PTHR22926:SF3">
    <property type="entry name" value="UNDECAPRENYL-PHOSPHATE ALPHA-N-ACETYLGLUCOSAMINYL 1-PHOSPHATE TRANSFERASE"/>
    <property type="match status" value="1"/>
</dbReference>
<evidence type="ECO:0000256" key="5">
    <source>
        <dbReference type="ARBA" id="ARBA00022989"/>
    </source>
</evidence>
<protein>
    <submittedName>
        <fullName evidence="9">UDP-GlcNAc:undecaprenyl-phosphate GlcNAc-1-phosphate transferase</fullName>
    </submittedName>
</protein>
<dbReference type="PANTHER" id="PTHR22926">
    <property type="entry name" value="PHOSPHO-N-ACETYLMURAMOYL-PENTAPEPTIDE-TRANSFERASE"/>
    <property type="match status" value="1"/>
</dbReference>
<evidence type="ECO:0000256" key="3">
    <source>
        <dbReference type="ARBA" id="ARBA00022679"/>
    </source>
</evidence>
<comment type="cofactor">
    <cofactor evidence="7">
        <name>Mg(2+)</name>
        <dbReference type="ChEBI" id="CHEBI:18420"/>
    </cofactor>
</comment>
<dbReference type="CDD" id="cd06853">
    <property type="entry name" value="GT_WecA_like"/>
    <property type="match status" value="1"/>
</dbReference>
<feature type="binding site" evidence="7">
    <location>
        <position position="207"/>
    </location>
    <ligand>
        <name>Mg(2+)</name>
        <dbReference type="ChEBI" id="CHEBI:18420"/>
    </ligand>
</feature>
<name>A0A1W1VDJ8_9FIRM</name>
<dbReference type="GO" id="GO:0009103">
    <property type="term" value="P:lipopolysaccharide biosynthetic process"/>
    <property type="evidence" value="ECO:0007669"/>
    <property type="project" value="TreeGrafter"/>
</dbReference>
<dbReference type="GO" id="GO:0005886">
    <property type="term" value="C:plasma membrane"/>
    <property type="evidence" value="ECO:0007669"/>
    <property type="project" value="UniProtKB-SubCell"/>
</dbReference>
<feature type="binding site" evidence="7">
    <location>
        <position position="147"/>
    </location>
    <ligand>
        <name>Mg(2+)</name>
        <dbReference type="ChEBI" id="CHEBI:18420"/>
    </ligand>
</feature>
<dbReference type="RefSeq" id="WP_084663594.1">
    <property type="nucleotide sequence ID" value="NZ_LT838272.1"/>
</dbReference>
<keyword evidence="6 8" id="KW-0472">Membrane</keyword>
<keyword evidence="7" id="KW-0479">Metal-binding</keyword>
<accession>A0A1W1VDJ8</accession>
<evidence type="ECO:0000256" key="6">
    <source>
        <dbReference type="ARBA" id="ARBA00023136"/>
    </source>
</evidence>
<feature type="transmembrane region" description="Helical" evidence="8">
    <location>
        <begin position="311"/>
        <end position="333"/>
    </location>
</feature>
<keyword evidence="5 8" id="KW-1133">Transmembrane helix</keyword>
<evidence type="ECO:0000313" key="9">
    <source>
        <dbReference type="EMBL" id="SMB91396.1"/>
    </source>
</evidence>
<dbReference type="GO" id="GO:0044038">
    <property type="term" value="P:cell wall macromolecule biosynthetic process"/>
    <property type="evidence" value="ECO:0007669"/>
    <property type="project" value="TreeGrafter"/>
</dbReference>
<evidence type="ECO:0000256" key="7">
    <source>
        <dbReference type="PIRSR" id="PIRSR600715-1"/>
    </source>
</evidence>